<evidence type="ECO:0000256" key="4">
    <source>
        <dbReference type="ARBA" id="ARBA00023180"/>
    </source>
</evidence>
<keyword evidence="6 11" id="KW-0479">Metal-binding</keyword>
<evidence type="ECO:0000256" key="9">
    <source>
        <dbReference type="PIRSR" id="PIRSR601548-8"/>
    </source>
</evidence>
<dbReference type="EMBL" id="VCGU01000010">
    <property type="protein sequence ID" value="TRY68373.1"/>
    <property type="molecule type" value="Genomic_DNA"/>
</dbReference>
<comment type="similarity">
    <text evidence="1 10 11">Belongs to the peptidase M2 family.</text>
</comment>
<feature type="disulfide bond" evidence="7">
    <location>
        <begin position="539"/>
        <end position="552"/>
    </location>
</feature>
<comment type="caution">
    <text evidence="12">The sequence shown here is derived from an EMBL/GenBank/DDBJ whole genome shotgun (WGS) entry which is preliminary data.</text>
</comment>
<dbReference type="GO" id="GO:0046872">
    <property type="term" value="F:metal ion binding"/>
    <property type="evidence" value="ECO:0007669"/>
    <property type="project" value="UniProtKB-KW"/>
</dbReference>
<dbReference type="EC" id="3.4.-.-" evidence="11"/>
<dbReference type="GO" id="GO:0006508">
    <property type="term" value="P:proteolysis"/>
    <property type="evidence" value="ECO:0007669"/>
    <property type="project" value="UniProtKB-KW"/>
</dbReference>
<organism evidence="12 13">
    <name type="scientific">Tigriopus californicus</name>
    <name type="common">Marine copepod</name>
    <dbReference type="NCBI Taxonomy" id="6832"/>
    <lineage>
        <taxon>Eukaryota</taxon>
        <taxon>Metazoa</taxon>
        <taxon>Ecdysozoa</taxon>
        <taxon>Arthropoda</taxon>
        <taxon>Crustacea</taxon>
        <taxon>Multicrustacea</taxon>
        <taxon>Hexanauplia</taxon>
        <taxon>Copepoda</taxon>
        <taxon>Harpacticoida</taxon>
        <taxon>Harpacticidae</taxon>
        <taxon>Tigriopus</taxon>
    </lineage>
</organism>
<dbReference type="OMA" id="CWREELE"/>
<keyword evidence="11" id="KW-0482">Metalloprotease</keyword>
<keyword evidence="11" id="KW-0378">Hydrolase</keyword>
<keyword evidence="3 7" id="KW-1015">Disulfide bond</keyword>
<feature type="active site" description="Proton acceptor 1" evidence="5">
    <location>
        <position position="387"/>
    </location>
</feature>
<dbReference type="GO" id="GO:0008237">
    <property type="term" value="F:metallopeptidase activity"/>
    <property type="evidence" value="ECO:0007669"/>
    <property type="project" value="UniProtKB-KW"/>
</dbReference>
<reference evidence="12 13" key="1">
    <citation type="journal article" date="2018" name="Nat. Ecol. Evol.">
        <title>Genomic signatures of mitonuclear coevolution across populations of Tigriopus californicus.</title>
        <authorList>
            <person name="Barreto F.S."/>
            <person name="Watson E.T."/>
            <person name="Lima T.G."/>
            <person name="Willett C.S."/>
            <person name="Edmands S."/>
            <person name="Li W."/>
            <person name="Burton R.S."/>
        </authorList>
    </citation>
    <scope>NUCLEOTIDE SEQUENCE [LARGE SCALE GENOMIC DNA]</scope>
    <source>
        <strain evidence="12 13">San Diego</strain>
    </source>
</reference>
<feature type="binding site" evidence="6">
    <location>
        <position position="414"/>
    </location>
    <ligand>
        <name>Zn(2+)</name>
        <dbReference type="ChEBI" id="CHEBI:29105"/>
        <label>1</label>
        <note>catalytic</note>
    </ligand>
</feature>
<evidence type="ECO:0000256" key="5">
    <source>
        <dbReference type="PIRSR" id="PIRSR601548-1"/>
    </source>
</evidence>
<feature type="active site" description="Proton donor 2" evidence="8">
    <location>
        <position position="514"/>
    </location>
</feature>
<dbReference type="CDD" id="cd06461">
    <property type="entry name" value="M2_ACE"/>
    <property type="match status" value="1"/>
</dbReference>
<comment type="caution">
    <text evidence="10">Lacks conserved residue(s) required for the propagation of feature annotation.</text>
</comment>
<keyword evidence="2" id="KW-0732">Signal</keyword>
<gene>
    <name evidence="12" type="ORF">TCAL_12212</name>
</gene>
<dbReference type="InterPro" id="IPR001548">
    <property type="entry name" value="Peptidase_M2"/>
</dbReference>
<keyword evidence="11" id="KW-0645">Protease</keyword>
<evidence type="ECO:0000256" key="1">
    <source>
        <dbReference type="ARBA" id="ARBA00008139"/>
    </source>
</evidence>
<comment type="cofactor">
    <cofactor evidence="11">
        <name>Zn(2+)</name>
        <dbReference type="ChEBI" id="CHEBI:29105"/>
    </cofactor>
    <text evidence="11">Binds 1 zinc ion per subunit.</text>
</comment>
<dbReference type="STRING" id="6832.A0A553NSF9"/>
<evidence type="ECO:0000256" key="3">
    <source>
        <dbReference type="ARBA" id="ARBA00023157"/>
    </source>
</evidence>
<feature type="binding site" evidence="6">
    <location>
        <position position="390"/>
    </location>
    <ligand>
        <name>Zn(2+)</name>
        <dbReference type="ChEBI" id="CHEBI:29105"/>
        <label>1</label>
        <note>catalytic</note>
    </ligand>
</feature>
<keyword evidence="6 11" id="KW-0862">Zinc</keyword>
<dbReference type="AlphaFoldDB" id="A0A553NSF9"/>
<dbReference type="PANTHER" id="PTHR10514">
    <property type="entry name" value="ANGIOTENSIN-CONVERTING ENZYME"/>
    <property type="match status" value="1"/>
</dbReference>
<sequence length="618" mass="72269">MKLGTKSCADRRRGELFLWNALTIVVAYGSPDRIASRLDRANQEFEVLRHWEASAAWNASIQINIWNQNELKQVQNEKELWKLHTCTDLEHIVEHLSTNISRDQSRQISLFCRGPKYTPELSRAFEEVQQELYRIYHTSLVCYGDFCEHGEPELARRMEQSRDPQFLLTIWHAWRHRVGPKGKPLYRDMVQIMNQAARRNGAKATDGIGYAKEVHDLPKIENEVKRLYDEILPFYQRLHAWVRFRLSKFYGEDLIERLRPLPAHLLAIYMVNIKGNMWAQSWEAIADLIVPEDLLGSNQDFTLEDVLAISNLSVVDMAKSAEEYFVSMGFQPMTSSFWRYSQLEKPVDPGFPTSCHPSSLDLYNGDDFRIELCGQQTWDTFLTLHHEMGHIQYYMNYHHQPPIFRDGANPSFHESIGDCINYGIQSPAFLKRFGLKSKLEPNVMIGHLLKQALSRIPLIVWSYVVDQWRWDVFSEKVPFTEWNDHWWDLREQIQGVQSPLPRHPDSFDPMAKFHIPDNSPYIPYFFAGFLQVQLYERLCQVEHGSTIDVHQCDLWGAKRAGHVLRSLMSAGQSQPWKRVLMDNLGMASISAQPLLRYYDPLIRWLDEMIERESIPIGW</sequence>
<dbReference type="GO" id="GO:0008241">
    <property type="term" value="F:peptidyl-dipeptidase activity"/>
    <property type="evidence" value="ECO:0007669"/>
    <property type="project" value="InterPro"/>
</dbReference>
<feature type="active site" description="Proton donor 1" evidence="5">
    <location>
        <position position="514"/>
    </location>
</feature>
<accession>A0A553NSF9</accession>
<proteinExistence type="inferred from homology"/>
<evidence type="ECO:0000256" key="7">
    <source>
        <dbReference type="PIRSR" id="PIRSR601548-4"/>
    </source>
</evidence>
<keyword evidence="11" id="KW-0121">Carboxypeptidase</keyword>
<dbReference type="GO" id="GO:0004180">
    <property type="term" value="F:carboxypeptidase activity"/>
    <property type="evidence" value="ECO:0007669"/>
    <property type="project" value="UniProtKB-KW"/>
</dbReference>
<feature type="active site" description="Proton acceptor 2" evidence="8">
    <location>
        <position position="387"/>
    </location>
</feature>
<evidence type="ECO:0000256" key="11">
    <source>
        <dbReference type="RuleBase" id="RU361144"/>
    </source>
</evidence>
<evidence type="ECO:0000256" key="2">
    <source>
        <dbReference type="ARBA" id="ARBA00022729"/>
    </source>
</evidence>
<evidence type="ECO:0000256" key="6">
    <source>
        <dbReference type="PIRSR" id="PIRSR601548-3"/>
    </source>
</evidence>
<name>A0A553NSF9_TIGCA</name>
<evidence type="ECO:0000313" key="12">
    <source>
        <dbReference type="EMBL" id="TRY68373.1"/>
    </source>
</evidence>
<dbReference type="SUPFAM" id="SSF55486">
    <property type="entry name" value="Metalloproteases ('zincins'), catalytic domain"/>
    <property type="match status" value="1"/>
</dbReference>
<protein>
    <recommendedName>
        <fullName evidence="11">Angiotensin-converting enzyme</fullName>
        <ecNumber evidence="11">3.4.-.-</ecNumber>
    </recommendedName>
</protein>
<dbReference type="Proteomes" id="UP000318571">
    <property type="component" value="Chromosome 1"/>
</dbReference>
<keyword evidence="13" id="KW-1185">Reference proteome</keyword>
<feature type="binding site" evidence="9">
    <location>
        <position position="386"/>
    </location>
    <ligand>
        <name>Zn(2+)</name>
        <dbReference type="ChEBI" id="CHEBI:29105"/>
        <label>2</label>
        <note>catalytic</note>
    </ligand>
</feature>
<dbReference type="Pfam" id="PF01401">
    <property type="entry name" value="Peptidase_M2"/>
    <property type="match status" value="1"/>
</dbReference>
<feature type="disulfide bond" evidence="7 10">
    <location>
        <begin position="355"/>
        <end position="373"/>
    </location>
</feature>
<dbReference type="Gene3D" id="1.10.1370.30">
    <property type="match status" value="1"/>
</dbReference>
<dbReference type="PANTHER" id="PTHR10514:SF27">
    <property type="entry name" value="ANGIOTENSIN-CONVERTING ENZYME"/>
    <property type="match status" value="1"/>
</dbReference>
<dbReference type="GO" id="GO:0016020">
    <property type="term" value="C:membrane"/>
    <property type="evidence" value="ECO:0007669"/>
    <property type="project" value="InterPro"/>
</dbReference>
<evidence type="ECO:0000256" key="8">
    <source>
        <dbReference type="PIRSR" id="PIRSR601548-6"/>
    </source>
</evidence>
<dbReference type="PRINTS" id="PR00791">
    <property type="entry name" value="PEPDIPTASEA"/>
</dbReference>
<evidence type="ECO:0000256" key="10">
    <source>
        <dbReference type="PROSITE-ProRule" id="PRU01355"/>
    </source>
</evidence>
<feature type="disulfide bond" evidence="7">
    <location>
        <begin position="142"/>
        <end position="147"/>
    </location>
</feature>
<feature type="binding site" evidence="9">
    <location>
        <position position="390"/>
    </location>
    <ligand>
        <name>Zn(2+)</name>
        <dbReference type="ChEBI" id="CHEBI:29105"/>
        <label>2</label>
        <note>catalytic</note>
    </ligand>
</feature>
<dbReference type="PROSITE" id="PS52011">
    <property type="entry name" value="PEPTIDASE_M2"/>
    <property type="match status" value="1"/>
</dbReference>
<feature type="binding site" evidence="6">
    <location>
        <position position="386"/>
    </location>
    <ligand>
        <name>Zn(2+)</name>
        <dbReference type="ChEBI" id="CHEBI:29105"/>
        <label>1</label>
        <note>catalytic</note>
    </ligand>
</feature>
<feature type="binding site" evidence="9">
    <location>
        <position position="414"/>
    </location>
    <ligand>
        <name>Zn(2+)</name>
        <dbReference type="ChEBI" id="CHEBI:29105"/>
        <label>2</label>
        <note>catalytic</note>
    </ligand>
</feature>
<evidence type="ECO:0000313" key="13">
    <source>
        <dbReference type="Proteomes" id="UP000318571"/>
    </source>
</evidence>
<keyword evidence="4 11" id="KW-0325">Glycoprotein</keyword>